<proteinExistence type="predicted"/>
<organism evidence="2 3">
    <name type="scientific">Exophiala oligosperma</name>
    <dbReference type="NCBI Taxonomy" id="215243"/>
    <lineage>
        <taxon>Eukaryota</taxon>
        <taxon>Fungi</taxon>
        <taxon>Dikarya</taxon>
        <taxon>Ascomycota</taxon>
        <taxon>Pezizomycotina</taxon>
        <taxon>Eurotiomycetes</taxon>
        <taxon>Chaetothyriomycetidae</taxon>
        <taxon>Chaetothyriales</taxon>
        <taxon>Herpotrichiellaceae</taxon>
        <taxon>Exophiala</taxon>
    </lineage>
</organism>
<keyword evidence="3" id="KW-1185">Reference proteome</keyword>
<dbReference type="OrthoDB" id="4154923at2759"/>
<evidence type="ECO:0000256" key="1">
    <source>
        <dbReference type="SAM" id="MobiDB-lite"/>
    </source>
</evidence>
<evidence type="ECO:0000313" key="3">
    <source>
        <dbReference type="Proteomes" id="UP000053342"/>
    </source>
</evidence>
<dbReference type="EMBL" id="KN847340">
    <property type="protein sequence ID" value="KIW39352.1"/>
    <property type="molecule type" value="Genomic_DNA"/>
</dbReference>
<dbReference type="Proteomes" id="UP000053342">
    <property type="component" value="Unassembled WGS sequence"/>
</dbReference>
<sequence>MGIDVSIDGEGKWVDVPKNHVKFVDDIDDIIICKQLAMDLLQYPEQYNERTELLEPPRKVISDGAVFLCDRKVTARWRWMAEGYTRGDDLFVTSEVEGGRILLLMPRSKNKLQNDIGSVKPLYHPVQTEEEKTRQREDNAQADAIHKNVRQTSSKSKTEKFTALYKDNASTAGEPHQGTGDQPRQGSASSPQSPG</sequence>
<feature type="compositionally biased region" description="Basic and acidic residues" evidence="1">
    <location>
        <begin position="127"/>
        <end position="139"/>
    </location>
</feature>
<name>A0A0D2BP92_9EURO</name>
<dbReference type="AlphaFoldDB" id="A0A0D2BP92"/>
<dbReference type="RefSeq" id="XP_016259568.1">
    <property type="nucleotide sequence ID" value="XM_016410546.1"/>
</dbReference>
<accession>A0A0D2BP92</accession>
<feature type="region of interest" description="Disordered" evidence="1">
    <location>
        <begin position="123"/>
        <end position="195"/>
    </location>
</feature>
<evidence type="ECO:0000313" key="2">
    <source>
        <dbReference type="EMBL" id="KIW39352.1"/>
    </source>
</evidence>
<dbReference type="HOGENOM" id="CLU_1396335_0_0_1"/>
<dbReference type="GeneID" id="27361204"/>
<reference evidence="2 3" key="1">
    <citation type="submission" date="2015-01" db="EMBL/GenBank/DDBJ databases">
        <title>The Genome Sequence of Exophiala oligosperma CBS72588.</title>
        <authorList>
            <consortium name="The Broad Institute Genomics Platform"/>
            <person name="Cuomo C."/>
            <person name="de Hoog S."/>
            <person name="Gorbushina A."/>
            <person name="Stielow B."/>
            <person name="Teixiera M."/>
            <person name="Abouelleil A."/>
            <person name="Chapman S.B."/>
            <person name="Priest M."/>
            <person name="Young S.K."/>
            <person name="Wortman J."/>
            <person name="Nusbaum C."/>
            <person name="Birren B."/>
        </authorList>
    </citation>
    <scope>NUCLEOTIDE SEQUENCE [LARGE SCALE GENOMIC DNA]</scope>
    <source>
        <strain evidence="2 3">CBS 72588</strain>
    </source>
</reference>
<protein>
    <submittedName>
        <fullName evidence="2">Uncharacterized protein</fullName>
    </submittedName>
</protein>
<feature type="compositionally biased region" description="Polar residues" evidence="1">
    <location>
        <begin position="179"/>
        <end position="195"/>
    </location>
</feature>
<gene>
    <name evidence="2" type="ORF">PV06_09130</name>
</gene>
<dbReference type="VEuPathDB" id="FungiDB:PV06_09130"/>